<dbReference type="PANTHER" id="PTHR11101:SF67">
    <property type="entry name" value="PHOSPHATE TRANSPORTER"/>
    <property type="match status" value="1"/>
</dbReference>
<dbReference type="GO" id="GO:0035435">
    <property type="term" value="P:phosphate ion transmembrane transport"/>
    <property type="evidence" value="ECO:0007669"/>
    <property type="project" value="TreeGrafter"/>
</dbReference>
<comment type="similarity">
    <text evidence="2 8">Belongs to the inorganic phosphate transporter (PiT) (TC 2.A.20) family.</text>
</comment>
<dbReference type="EMBL" id="LIAE01007883">
    <property type="protein sequence ID" value="PAV76474.1"/>
    <property type="molecule type" value="Genomic_DNA"/>
</dbReference>
<evidence type="ECO:0000256" key="8">
    <source>
        <dbReference type="RuleBase" id="RU363058"/>
    </source>
</evidence>
<protein>
    <recommendedName>
        <fullName evidence="8">Phosphate transporter</fullName>
    </recommendedName>
</protein>
<evidence type="ECO:0000256" key="5">
    <source>
        <dbReference type="ARBA" id="ARBA00022692"/>
    </source>
</evidence>
<comment type="caution">
    <text evidence="9">The sequence shown here is derived from an EMBL/GenBank/DDBJ whole genome shotgun (WGS) entry which is preliminary data.</text>
</comment>
<keyword evidence="6 8" id="KW-1133">Transmembrane helix</keyword>
<feature type="transmembrane region" description="Helical" evidence="8">
    <location>
        <begin position="166"/>
        <end position="189"/>
    </location>
</feature>
<dbReference type="GO" id="GO:0005315">
    <property type="term" value="F:phosphate transmembrane transporter activity"/>
    <property type="evidence" value="ECO:0007669"/>
    <property type="project" value="InterPro"/>
</dbReference>
<keyword evidence="5 8" id="KW-0812">Transmembrane</keyword>
<proteinExistence type="inferred from homology"/>
<dbReference type="InterPro" id="IPR001204">
    <property type="entry name" value="Phos_transporter"/>
</dbReference>
<organism evidence="9 10">
    <name type="scientific">Diploscapter pachys</name>
    <dbReference type="NCBI Taxonomy" id="2018661"/>
    <lineage>
        <taxon>Eukaryota</taxon>
        <taxon>Metazoa</taxon>
        <taxon>Ecdysozoa</taxon>
        <taxon>Nematoda</taxon>
        <taxon>Chromadorea</taxon>
        <taxon>Rhabditida</taxon>
        <taxon>Rhabditina</taxon>
        <taxon>Rhabditomorpha</taxon>
        <taxon>Rhabditoidea</taxon>
        <taxon>Rhabditidae</taxon>
        <taxon>Diploscapter</taxon>
    </lineage>
</organism>
<keyword evidence="10" id="KW-1185">Reference proteome</keyword>
<comment type="subcellular location">
    <subcellularLocation>
        <location evidence="1 8">Membrane</location>
        <topology evidence="1 8">Multi-pass membrane protein</topology>
    </subcellularLocation>
</comment>
<dbReference type="AlphaFoldDB" id="A0A2A2KRA0"/>
<feature type="transmembrane region" description="Helical" evidence="8">
    <location>
        <begin position="60"/>
        <end position="81"/>
    </location>
</feature>
<feature type="transmembrane region" description="Helical" evidence="8">
    <location>
        <begin position="102"/>
        <end position="125"/>
    </location>
</feature>
<evidence type="ECO:0000256" key="3">
    <source>
        <dbReference type="ARBA" id="ARBA00022448"/>
    </source>
</evidence>
<feature type="transmembrane region" description="Helical" evidence="8">
    <location>
        <begin position="357"/>
        <end position="376"/>
    </location>
</feature>
<feature type="transmembrane region" description="Helical" evidence="8">
    <location>
        <begin position="301"/>
        <end position="321"/>
    </location>
</feature>
<dbReference type="GO" id="GO:0016020">
    <property type="term" value="C:membrane"/>
    <property type="evidence" value="ECO:0007669"/>
    <property type="project" value="UniProtKB-SubCell"/>
</dbReference>
<dbReference type="Pfam" id="PF01384">
    <property type="entry name" value="PHO4"/>
    <property type="match status" value="1"/>
</dbReference>
<sequence length="432" mass="46322">MDTTTLLTTIATSIDFDRSSVLWALIVGVILAFLLGAGMGANDVSNAFGTSVGSKVVTVIQAYILATIFETLGAVLVGWSVTDTMRKGIIDTSLYSNDAMELLVGQVAILGGCAAWLMLATALHMPVSTTHSLMGATLGFSLTRKGFQGVQWKMLGKVVLYLDRLAMWQSILIALGFGIVAALIIQFIVKPRLRARIANSSSNHNIKQMETVESETEKKIDVESQTTKRSSGIKSFFNWLLPDRTRESCPETVRLFGTIQLFTACCAGFAHGANDVSNAIAPLAALISIYKSKNVQQNEEVPIYVILYGVLAICAGLWLLGHRVIKTVGTKMSEINPASGFTIEFGAAMTALLASKAGLPISTTHCLVGSVVIVGIVKSRDGVKWGIFRNIVISWVVTLPVSGGLLFYSPLNLFQISGLISAGIMYLIGFSL</sequence>
<accession>A0A2A2KRA0</accession>
<keyword evidence="4 8" id="KW-0592">Phosphate transport</keyword>
<evidence type="ECO:0000256" key="7">
    <source>
        <dbReference type="ARBA" id="ARBA00023136"/>
    </source>
</evidence>
<keyword evidence="3 8" id="KW-0813">Transport</keyword>
<reference evidence="9 10" key="1">
    <citation type="journal article" date="2017" name="Curr. Biol.">
        <title>Genome architecture and evolution of a unichromosomal asexual nematode.</title>
        <authorList>
            <person name="Fradin H."/>
            <person name="Zegar C."/>
            <person name="Gutwein M."/>
            <person name="Lucas J."/>
            <person name="Kovtun M."/>
            <person name="Corcoran D."/>
            <person name="Baugh L.R."/>
            <person name="Kiontke K."/>
            <person name="Gunsalus K."/>
            <person name="Fitch D.H."/>
            <person name="Piano F."/>
        </authorList>
    </citation>
    <scope>NUCLEOTIDE SEQUENCE [LARGE SCALE GENOMIC DNA]</scope>
    <source>
        <strain evidence="9">PF1309</strain>
    </source>
</reference>
<name>A0A2A2KRA0_9BILA</name>
<comment type="function">
    <text evidence="8">Sodium-phosphate symporter.</text>
</comment>
<dbReference type="OrthoDB" id="260807at2759"/>
<keyword evidence="7 8" id="KW-0472">Membrane</keyword>
<dbReference type="PANTHER" id="PTHR11101">
    <property type="entry name" value="PHOSPHATE TRANSPORTER"/>
    <property type="match status" value="1"/>
</dbReference>
<evidence type="ECO:0000256" key="6">
    <source>
        <dbReference type="ARBA" id="ARBA00022989"/>
    </source>
</evidence>
<feature type="transmembrane region" description="Helical" evidence="8">
    <location>
        <begin position="388"/>
        <end position="407"/>
    </location>
</feature>
<evidence type="ECO:0000256" key="1">
    <source>
        <dbReference type="ARBA" id="ARBA00004141"/>
    </source>
</evidence>
<feature type="transmembrane region" description="Helical" evidence="8">
    <location>
        <begin position="413"/>
        <end position="430"/>
    </location>
</feature>
<evidence type="ECO:0000256" key="2">
    <source>
        <dbReference type="ARBA" id="ARBA00009916"/>
    </source>
</evidence>
<evidence type="ECO:0000313" key="10">
    <source>
        <dbReference type="Proteomes" id="UP000218231"/>
    </source>
</evidence>
<gene>
    <name evidence="9" type="ORF">WR25_11618</name>
</gene>
<feature type="transmembrane region" description="Helical" evidence="8">
    <location>
        <begin position="21"/>
        <end position="40"/>
    </location>
</feature>
<evidence type="ECO:0000256" key="4">
    <source>
        <dbReference type="ARBA" id="ARBA00022592"/>
    </source>
</evidence>
<dbReference type="Proteomes" id="UP000218231">
    <property type="component" value="Unassembled WGS sequence"/>
</dbReference>
<evidence type="ECO:0000313" key="9">
    <source>
        <dbReference type="EMBL" id="PAV76474.1"/>
    </source>
</evidence>